<feature type="transmembrane region" description="Helical" evidence="15">
    <location>
        <begin position="1635"/>
        <end position="1656"/>
    </location>
</feature>
<feature type="region of interest" description="Disordered" evidence="14">
    <location>
        <begin position="1922"/>
        <end position="2063"/>
    </location>
</feature>
<evidence type="ECO:0000256" key="10">
    <source>
        <dbReference type="ARBA" id="ARBA00023136"/>
    </source>
</evidence>
<feature type="transmembrane region" description="Helical" evidence="15">
    <location>
        <begin position="1741"/>
        <end position="1761"/>
    </location>
</feature>
<evidence type="ECO:0000256" key="7">
    <source>
        <dbReference type="ARBA" id="ARBA00022692"/>
    </source>
</evidence>
<dbReference type="Pfam" id="PF02364">
    <property type="entry name" value="Glucan_synthase"/>
    <property type="match status" value="2"/>
</dbReference>
<feature type="non-terminal residue" evidence="17">
    <location>
        <position position="2128"/>
    </location>
</feature>
<reference evidence="17 18" key="1">
    <citation type="journal article" date="2016" name="DNA Res.">
        <title>The draft genome of MD-2 pineapple using hybrid error correction of long reads.</title>
        <authorList>
            <person name="Redwan R.M."/>
            <person name="Saidin A."/>
            <person name="Kumar S.V."/>
        </authorList>
    </citation>
    <scope>NUCLEOTIDE SEQUENCE [LARGE SCALE GENOMIC DNA]</scope>
    <source>
        <strain evidence="18">cv. MD2</strain>
        <tissue evidence="17">Leaf</tissue>
    </source>
</reference>
<feature type="transmembrane region" description="Helical" evidence="15">
    <location>
        <begin position="605"/>
        <end position="623"/>
    </location>
</feature>
<feature type="transmembrane region" description="Helical" evidence="15">
    <location>
        <begin position="660"/>
        <end position="679"/>
    </location>
</feature>
<accession>A0A199UW83</accession>
<evidence type="ECO:0000256" key="1">
    <source>
        <dbReference type="ARBA" id="ARBA00004651"/>
    </source>
</evidence>
<keyword evidence="6" id="KW-0808">Transferase</keyword>
<evidence type="ECO:0000259" key="16">
    <source>
        <dbReference type="SMART" id="SM01205"/>
    </source>
</evidence>
<gene>
    <name evidence="17" type="ORF">ACMD2_16231</name>
</gene>
<keyword evidence="7 15" id="KW-0812">Transmembrane</keyword>
<feature type="transmembrane region" description="Helical" evidence="15">
    <location>
        <begin position="1375"/>
        <end position="1397"/>
    </location>
</feature>
<feature type="transmembrane region" description="Helical" evidence="15">
    <location>
        <begin position="685"/>
        <end position="704"/>
    </location>
</feature>
<feature type="compositionally biased region" description="Low complexity" evidence="14">
    <location>
        <begin position="1997"/>
        <end position="2007"/>
    </location>
</feature>
<dbReference type="Pfam" id="PF25968">
    <property type="entry name" value="CALS1"/>
    <property type="match status" value="1"/>
</dbReference>
<dbReference type="GO" id="GO:0008360">
    <property type="term" value="P:regulation of cell shape"/>
    <property type="evidence" value="ECO:0007669"/>
    <property type="project" value="UniProtKB-KW"/>
</dbReference>
<feature type="transmembrane region" description="Helical" evidence="15">
    <location>
        <begin position="1458"/>
        <end position="1476"/>
    </location>
</feature>
<feature type="compositionally biased region" description="Basic and acidic residues" evidence="14">
    <location>
        <begin position="1962"/>
        <end position="1971"/>
    </location>
</feature>
<evidence type="ECO:0000256" key="9">
    <source>
        <dbReference type="ARBA" id="ARBA00022989"/>
    </source>
</evidence>
<evidence type="ECO:0000313" key="18">
    <source>
        <dbReference type="Proteomes" id="UP000092600"/>
    </source>
</evidence>
<evidence type="ECO:0000256" key="13">
    <source>
        <dbReference type="ARBA" id="ARBA00047777"/>
    </source>
</evidence>
<feature type="transmembrane region" description="Helical" evidence="15">
    <location>
        <begin position="542"/>
        <end position="563"/>
    </location>
</feature>
<dbReference type="GO" id="GO:0005886">
    <property type="term" value="C:plasma membrane"/>
    <property type="evidence" value="ECO:0007669"/>
    <property type="project" value="TreeGrafter"/>
</dbReference>
<feature type="transmembrane region" description="Helical" evidence="15">
    <location>
        <begin position="1703"/>
        <end position="1721"/>
    </location>
</feature>
<evidence type="ECO:0000256" key="14">
    <source>
        <dbReference type="SAM" id="MobiDB-lite"/>
    </source>
</evidence>
<evidence type="ECO:0000256" key="4">
    <source>
        <dbReference type="ARBA" id="ARBA00022475"/>
    </source>
</evidence>
<dbReference type="InterPro" id="IPR026899">
    <property type="entry name" value="FKS1-like_dom1"/>
</dbReference>
<comment type="similarity">
    <text evidence="2">Belongs to the glycosyltransferase 48 family.</text>
</comment>
<feature type="transmembrane region" description="Helical" evidence="15">
    <location>
        <begin position="498"/>
        <end position="516"/>
    </location>
</feature>
<comment type="catalytic activity">
    <reaction evidence="13">
        <text>[(1-&gt;3)-beta-D-glucosyl](n) + UDP-alpha-D-glucose = [(1-&gt;3)-beta-D-glucosyl](n+1) + UDP + H(+)</text>
        <dbReference type="Rhea" id="RHEA:21476"/>
        <dbReference type="Rhea" id="RHEA-COMP:11146"/>
        <dbReference type="Rhea" id="RHEA-COMP:14303"/>
        <dbReference type="ChEBI" id="CHEBI:15378"/>
        <dbReference type="ChEBI" id="CHEBI:37671"/>
        <dbReference type="ChEBI" id="CHEBI:58223"/>
        <dbReference type="ChEBI" id="CHEBI:58885"/>
        <dbReference type="EC" id="2.4.1.34"/>
    </reaction>
</comment>
<protein>
    <recommendedName>
        <fullName evidence="12">1,3-beta-glucan synthase</fullName>
        <ecNumber evidence="3">2.4.1.34</ecNumber>
    </recommendedName>
    <alternativeName>
        <fullName evidence="12">1,3-beta-glucan synthase</fullName>
    </alternativeName>
</protein>
<feature type="transmembrane region" description="Helical" evidence="15">
    <location>
        <begin position="1521"/>
        <end position="1538"/>
    </location>
</feature>
<feature type="region of interest" description="Disordered" evidence="14">
    <location>
        <begin position="733"/>
        <end position="754"/>
    </location>
</feature>
<dbReference type="Pfam" id="PF14288">
    <property type="entry name" value="FKS1_dom1"/>
    <property type="match status" value="1"/>
</dbReference>
<evidence type="ECO:0000313" key="17">
    <source>
        <dbReference type="EMBL" id="OAY68890.1"/>
    </source>
</evidence>
<sequence>MGILSEEAAKHYQIASVLYDVLRAVVPSDKVTVEVTRYANEVESKREHFANYNILPLNFTGPPPAIMELPEIKAAVDALHKTDNLPKPRRRSGQESQQTADGSSMPEDKSIDLLDWLGRTFGFQKGNVENQKEHLILLLANINARHHPNHSLVMQFHSMLDVGTVKHLMDKVFGNYRSWCAYLHHRPNFEQLGKLETHQLELLYIGLYFLIWGEASNVRFMPECICYIFHFVSVLLFRVWRYLAELSLSKEAITVNCLIEIEMAKDLNGILFSNAQAVTGGYFEPSYQGEESFLRNVIEPIYVVISKATGKFFSHKKFTIIFSIQKEALRSKGGTASHSKWRNYDDLNEYFWSNECFKLKWPLNLEADFFVQSDDKHPLKYPINMIIFYRAVMKLLVVGESLKQILLKFGHFGTYLGVLIVISALTEICSWIRSDEAMLIVAWSPSGSLSAFFDPDIFRNVLSIFITAALLNFLQAALDIILSWRAWGSMEYMQIVRYLLKFAVAAAWIVILPLSYSKSVQNPTGLIKYFSNWVGNWRNQSLYSFAIAIYMIPNILAALLFLLPPLRRSLERSDWRIIIFLMWWAQPKLYVARGMHEDMCSLFKYTLFWILLLVCKLAFSYYVEVKSFPPLQTILPLVEPTKTIMDLGVPNYEWHEFFPYLQDNIGVVVAVWAPIVLVYFMDTQIWYAIFSTIYGGIIGAFSHLGEIRTLGMLRSRFDSVPDAFSKRLVPDIQQPRSSSKKKDRQTQEERQTRERSSLLKFSNVWNAFIISLRDEDLLSNREKDLLLVPSSSGGVSVIQWPPFLLASKIPIALNMAKDFKGTDKELIKKIERDNYMLYAVIECYESLRDILTDLFTDQHDKDLIKGICKHVESSREEQKLLSNIRMSELPQLSSRLEKLLNLLKSEHEDLESVRTPIINVLQDVMEIITQDVMANKPEILKGFQGETTDNDEERKQKYENIDLNLMANSTWMEKVVRLHLLLTVKESAINVPTNLDARRRMTFFANSLFMKMPTAPEVHEMMSFSVLTPYYKEEVLYSEDELRRKNEDGISTLFYLQKIYPDEWSNFLERIKFVPKDEDSLKEKMDDVRHWVSYRGQTLARTVRGMMYYRKALELQCSLDMKKDWVNAGGSQVSYQEQMAYAAKSVAIADIKFTYVVSCQIYGVQKASKELQEKLRYQNILNLMIKYPSLRVAYIDEKEEMVDGKSEKSYYSVLVKGGDKWDEEIYRIRLPGKPTAIGEGKPENQNHAIIFTRGEALQTIDMNQDNYLEEAFKIRNVLEEFHAKKHGTHKPTILGLREHIFTGRVRFHYGHPDVFDRIFHISRGGISKASKGRDVGMNQISLFEAKVASGNGEQTLSRDVYRLGRRFDFYRMLSFYFTTVGFYFSSMLTVLTVYVFLYGRLYLVMSGLERSILEDPRIQSNLKPLENALASQSVFQIGLLLVLPMVMEVGLEKGFRTAIGEFIIMQLELAAVFFTFQLGSKVHYYGQTILHGGAKYRATGRGFVVVHAKFAENYRLYSRSHFVKGLELMILLIVYLVYGKSYRSSNLYLFVTYTMWFLVASWLFAPFLFNPSGFEWEKTVNDWVDWKKWMGNRGGIGIAVESSWESWWEGEQGHLRSMSVRGLLLEIILDLRFLIYQYGIVYHLHIAHHSRSILLVSMGRRRFGTEFQLMFRILKALLFLGFVSVMTVLFVVCGLTIGDVFASILGFMPTGWAFLLIGQACRPLVKKMGFWDSIRELGRSYDYVMSLILFMPIAMLSWFPFVSEFQTRLLFNQAFSRGLQISRILAGQKDTAYDDVRNDKKQRLGSIEAYFEGIIKAIMQKNQQRMTGKPDSSAVLTVECFEFGVDGPEVVTRGNHSILEEHNYSKLRPTAVDLIEQEQDEIKRRSILKQREELRFITDVTKLVLGVHQSSSLSTRKLNECVTESVPMSSHTDAKARPGRGPRGDGEEDRRGGDQDPVAAAEHGEELRGGGDGDGDEEVEEGVAEEGEGDGEDLEEGGAWVGVAVAHGGEGGDGEVEGVDRGVRGGFDIKGGGAAEADHADGEVDDDGDGDNGAADKDRGFGGQRVGGGGGVVAVVVGGGGGCGGGGGGGIVVVVVVVVGGGGGGGRRSGGEEGFLIVAHFAWERAGA</sequence>
<evidence type="ECO:0000256" key="12">
    <source>
        <dbReference type="ARBA" id="ARBA00032165"/>
    </source>
</evidence>
<evidence type="ECO:0000256" key="6">
    <source>
        <dbReference type="ARBA" id="ARBA00022679"/>
    </source>
</evidence>
<dbReference type="STRING" id="4615.A0A199UW83"/>
<name>A0A199UW83_ANACO</name>
<dbReference type="InterPro" id="IPR058851">
    <property type="entry name" value="CALS1_helical"/>
</dbReference>
<feature type="domain" description="1,3-beta-glucan synthase component FKS1-like" evidence="16">
    <location>
        <begin position="199"/>
        <end position="364"/>
    </location>
</feature>
<feature type="compositionally biased region" description="Basic and acidic residues" evidence="14">
    <location>
        <begin position="744"/>
        <end position="754"/>
    </location>
</feature>
<evidence type="ECO:0000256" key="5">
    <source>
        <dbReference type="ARBA" id="ARBA00022676"/>
    </source>
</evidence>
<keyword evidence="9 15" id="KW-1133">Transmembrane helix</keyword>
<evidence type="ECO:0000256" key="15">
    <source>
        <dbReference type="SAM" id="Phobius"/>
    </source>
</evidence>
<keyword evidence="5" id="KW-0328">Glycosyltransferase</keyword>
<evidence type="ECO:0000256" key="3">
    <source>
        <dbReference type="ARBA" id="ARBA00012589"/>
    </source>
</evidence>
<dbReference type="GO" id="GO:0000148">
    <property type="term" value="C:1,3-beta-D-glucan synthase complex"/>
    <property type="evidence" value="ECO:0007669"/>
    <property type="project" value="InterPro"/>
</dbReference>
<dbReference type="PANTHER" id="PTHR12741:SF16">
    <property type="entry name" value="CALLOSE SYNTHASE 7"/>
    <property type="match status" value="1"/>
</dbReference>
<keyword evidence="11" id="KW-0961">Cell wall biogenesis/degradation</keyword>
<comment type="caution">
    <text evidence="17">The sequence shown here is derived from an EMBL/GenBank/DDBJ whole genome shotgun (WGS) entry which is preliminary data.</text>
</comment>
<feature type="transmembrane region" description="Helical" evidence="15">
    <location>
        <begin position="1677"/>
        <end position="1697"/>
    </location>
</feature>
<dbReference type="GO" id="GO:0006075">
    <property type="term" value="P:(1-&gt;3)-beta-D-glucan biosynthetic process"/>
    <property type="evidence" value="ECO:0007669"/>
    <property type="project" value="InterPro"/>
</dbReference>
<dbReference type="EMBL" id="LSRQ01004677">
    <property type="protein sequence ID" value="OAY68890.1"/>
    <property type="molecule type" value="Genomic_DNA"/>
</dbReference>
<feature type="transmembrane region" description="Helical" evidence="15">
    <location>
        <begin position="1547"/>
        <end position="1569"/>
    </location>
</feature>
<evidence type="ECO:0000256" key="8">
    <source>
        <dbReference type="ARBA" id="ARBA00022960"/>
    </source>
</evidence>
<dbReference type="EC" id="2.4.1.34" evidence="3"/>
<dbReference type="PANTHER" id="PTHR12741">
    <property type="entry name" value="LYST-INTERACTING PROTEIN LIP5 DOPAMINE RESPONSIVE PROTEIN DRG-1"/>
    <property type="match status" value="1"/>
</dbReference>
<keyword evidence="10 15" id="KW-0472">Membrane</keyword>
<feature type="transmembrane region" description="Helical" evidence="15">
    <location>
        <begin position="457"/>
        <end position="478"/>
    </location>
</feature>
<proteinExistence type="inferred from homology"/>
<feature type="region of interest" description="Disordered" evidence="14">
    <location>
        <begin position="83"/>
        <end position="107"/>
    </location>
</feature>
<dbReference type="InterPro" id="IPR003440">
    <property type="entry name" value="Glyco_trans_48_dom"/>
</dbReference>
<feature type="compositionally biased region" description="Acidic residues" evidence="14">
    <location>
        <begin position="1973"/>
        <end position="1996"/>
    </location>
</feature>
<evidence type="ECO:0000256" key="11">
    <source>
        <dbReference type="ARBA" id="ARBA00023316"/>
    </source>
</evidence>
<comment type="subcellular location">
    <subcellularLocation>
        <location evidence="1">Cell membrane</location>
        <topology evidence="1">Multi-pass membrane protein</topology>
    </subcellularLocation>
</comment>
<keyword evidence="8" id="KW-0133">Cell shape</keyword>
<dbReference type="Proteomes" id="UP000092600">
    <property type="component" value="Unassembled WGS sequence"/>
</dbReference>
<feature type="compositionally biased region" description="Basic and acidic residues" evidence="14">
    <location>
        <begin position="1932"/>
        <end position="1954"/>
    </location>
</feature>
<evidence type="ECO:0000256" key="2">
    <source>
        <dbReference type="ARBA" id="ARBA00009040"/>
    </source>
</evidence>
<dbReference type="SMART" id="SM01205">
    <property type="entry name" value="FKS1_dom1"/>
    <property type="match status" value="1"/>
</dbReference>
<feature type="compositionally biased region" description="Gly residues" evidence="14">
    <location>
        <begin position="2024"/>
        <end position="2034"/>
    </location>
</feature>
<dbReference type="GO" id="GO:0003843">
    <property type="term" value="F:1,3-beta-D-glucan synthase activity"/>
    <property type="evidence" value="ECO:0007669"/>
    <property type="project" value="UniProtKB-EC"/>
</dbReference>
<organism evidence="17 18">
    <name type="scientific">Ananas comosus</name>
    <name type="common">Pineapple</name>
    <name type="synonym">Ananas ananas</name>
    <dbReference type="NCBI Taxonomy" id="4615"/>
    <lineage>
        <taxon>Eukaryota</taxon>
        <taxon>Viridiplantae</taxon>
        <taxon>Streptophyta</taxon>
        <taxon>Embryophyta</taxon>
        <taxon>Tracheophyta</taxon>
        <taxon>Spermatophyta</taxon>
        <taxon>Magnoliopsida</taxon>
        <taxon>Liliopsida</taxon>
        <taxon>Poales</taxon>
        <taxon>Bromeliaceae</taxon>
        <taxon>Bromelioideae</taxon>
        <taxon>Ananas</taxon>
    </lineage>
</organism>
<keyword evidence="4" id="KW-1003">Cell membrane</keyword>